<keyword evidence="4" id="KW-1185">Reference proteome</keyword>
<evidence type="ECO:0000256" key="1">
    <source>
        <dbReference type="SAM" id="SignalP"/>
    </source>
</evidence>
<evidence type="ECO:0000313" key="4">
    <source>
        <dbReference type="Proteomes" id="UP001597511"/>
    </source>
</evidence>
<protein>
    <submittedName>
        <fullName evidence="3">Protein-disulfide reductase DsbD domain-containing protein</fullName>
    </submittedName>
</protein>
<evidence type="ECO:0000259" key="2">
    <source>
        <dbReference type="Pfam" id="PF11412"/>
    </source>
</evidence>
<reference evidence="4" key="1">
    <citation type="journal article" date="2019" name="Int. J. Syst. Evol. Microbiol.">
        <title>The Global Catalogue of Microorganisms (GCM) 10K type strain sequencing project: providing services to taxonomists for standard genome sequencing and annotation.</title>
        <authorList>
            <consortium name="The Broad Institute Genomics Platform"/>
            <consortium name="The Broad Institute Genome Sequencing Center for Infectious Disease"/>
            <person name="Wu L."/>
            <person name="Ma J."/>
        </authorList>
    </citation>
    <scope>NUCLEOTIDE SEQUENCE [LARGE SCALE GENOMIC DNA]</scope>
    <source>
        <strain evidence="4">KCTC 23299</strain>
    </source>
</reference>
<organism evidence="3 4">
    <name type="scientific">Terrimonas rubra</name>
    <dbReference type="NCBI Taxonomy" id="1035890"/>
    <lineage>
        <taxon>Bacteria</taxon>
        <taxon>Pseudomonadati</taxon>
        <taxon>Bacteroidota</taxon>
        <taxon>Chitinophagia</taxon>
        <taxon>Chitinophagales</taxon>
        <taxon>Chitinophagaceae</taxon>
        <taxon>Terrimonas</taxon>
    </lineage>
</organism>
<sequence>MKKIITLALLLGVTAISFAQTNPVSWKFTAKKIADKTYEVHLTATMESGWHLYSQTQPEDAIAMPTTFKFTANPLLTMDGAVKEKGKMEKFHDAKLGASANQYSKTVDFVQVVKVKSNVKTSLLGELTFQTCDDKKCLPPKKVPFNIPLG</sequence>
<dbReference type="RefSeq" id="WP_386098188.1">
    <property type="nucleotide sequence ID" value="NZ_JBHUOZ010000003.1"/>
</dbReference>
<feature type="signal peptide" evidence="1">
    <location>
        <begin position="1"/>
        <end position="19"/>
    </location>
</feature>
<feature type="domain" description="Thiol:disulfide interchange protein DsbD N-terminal" evidence="2">
    <location>
        <begin position="27"/>
        <end position="142"/>
    </location>
</feature>
<evidence type="ECO:0000313" key="3">
    <source>
        <dbReference type="EMBL" id="MFD2920198.1"/>
    </source>
</evidence>
<dbReference type="InterPro" id="IPR028250">
    <property type="entry name" value="DsbDN"/>
</dbReference>
<feature type="chain" id="PRO_5045773205" evidence="1">
    <location>
        <begin position="20"/>
        <end position="150"/>
    </location>
</feature>
<accession>A0ABW6A942</accession>
<keyword evidence="1" id="KW-0732">Signal</keyword>
<dbReference type="Gene3D" id="2.60.40.1250">
    <property type="entry name" value="Thiol:disulfide interchange protein DsbD, N-terminal domain"/>
    <property type="match status" value="1"/>
</dbReference>
<name>A0ABW6A942_9BACT</name>
<dbReference type="EMBL" id="JBHUOZ010000003">
    <property type="protein sequence ID" value="MFD2920198.1"/>
    <property type="molecule type" value="Genomic_DNA"/>
</dbReference>
<dbReference type="Pfam" id="PF11412">
    <property type="entry name" value="DsbD_N"/>
    <property type="match status" value="1"/>
</dbReference>
<dbReference type="Proteomes" id="UP001597511">
    <property type="component" value="Unassembled WGS sequence"/>
</dbReference>
<proteinExistence type="predicted"/>
<dbReference type="InterPro" id="IPR036929">
    <property type="entry name" value="DsbDN_sf"/>
</dbReference>
<comment type="caution">
    <text evidence="3">The sequence shown here is derived from an EMBL/GenBank/DDBJ whole genome shotgun (WGS) entry which is preliminary data.</text>
</comment>
<gene>
    <name evidence="3" type="ORF">ACFS6H_10790</name>
</gene>